<dbReference type="SUPFAM" id="SSF48317">
    <property type="entry name" value="Acid phosphatase/Vanadium-dependent haloperoxidase"/>
    <property type="match status" value="1"/>
</dbReference>
<dbReference type="RefSeq" id="WP_257856045.1">
    <property type="nucleotide sequence ID" value="NZ_CP102514.1"/>
</dbReference>
<dbReference type="Pfam" id="PF01569">
    <property type="entry name" value="PAP2"/>
    <property type="match status" value="1"/>
</dbReference>
<dbReference type="EMBL" id="CP102514">
    <property type="protein sequence ID" value="UUY48554.1"/>
    <property type="molecule type" value="Genomic_DNA"/>
</dbReference>
<dbReference type="Proteomes" id="UP001057738">
    <property type="component" value="Chromosome"/>
</dbReference>
<dbReference type="SMART" id="SM00014">
    <property type="entry name" value="acidPPc"/>
    <property type="match status" value="1"/>
</dbReference>
<evidence type="ECO:0000313" key="10">
    <source>
        <dbReference type="EMBL" id="UUY48554.1"/>
    </source>
</evidence>
<evidence type="ECO:0000256" key="6">
    <source>
        <dbReference type="ARBA" id="ARBA00023136"/>
    </source>
</evidence>
<evidence type="ECO:0000313" key="11">
    <source>
        <dbReference type="Proteomes" id="UP001057738"/>
    </source>
</evidence>
<protein>
    <submittedName>
        <fullName evidence="10">Phosphatase PAP2 family protein</fullName>
    </submittedName>
</protein>
<feature type="transmembrane region" description="Helical" evidence="8">
    <location>
        <begin position="121"/>
        <end position="140"/>
    </location>
</feature>
<evidence type="ECO:0000256" key="7">
    <source>
        <dbReference type="SAM" id="MobiDB-lite"/>
    </source>
</evidence>
<dbReference type="Gene3D" id="1.20.144.10">
    <property type="entry name" value="Phosphatidic acid phosphatase type 2/haloperoxidase"/>
    <property type="match status" value="1"/>
</dbReference>
<reference evidence="10" key="1">
    <citation type="submission" date="2022-08" db="EMBL/GenBank/DDBJ databases">
        <authorList>
            <person name="Tian L."/>
        </authorList>
    </citation>
    <scope>NUCLEOTIDE SEQUENCE</scope>
    <source>
        <strain evidence="10">CM253</strain>
    </source>
</reference>
<comment type="subcellular location">
    <subcellularLocation>
        <location evidence="1">Cell membrane</location>
        <topology evidence="1">Multi-pass membrane protein</topology>
    </subcellularLocation>
</comment>
<gene>
    <name evidence="10" type="ORF">NRK68_15840</name>
</gene>
<feature type="region of interest" description="Disordered" evidence="7">
    <location>
        <begin position="212"/>
        <end position="243"/>
    </location>
</feature>
<accession>A0ABY5PWR8</accession>
<evidence type="ECO:0000256" key="4">
    <source>
        <dbReference type="ARBA" id="ARBA00022801"/>
    </source>
</evidence>
<evidence type="ECO:0000256" key="3">
    <source>
        <dbReference type="ARBA" id="ARBA00022692"/>
    </source>
</evidence>
<evidence type="ECO:0000259" key="9">
    <source>
        <dbReference type="SMART" id="SM00014"/>
    </source>
</evidence>
<keyword evidence="5 8" id="KW-1133">Transmembrane helix</keyword>
<feature type="transmembrane region" description="Helical" evidence="8">
    <location>
        <begin position="171"/>
        <end position="193"/>
    </location>
</feature>
<dbReference type="CDD" id="cd01610">
    <property type="entry name" value="PAP2_like"/>
    <property type="match status" value="1"/>
</dbReference>
<feature type="transmembrane region" description="Helical" evidence="8">
    <location>
        <begin position="69"/>
        <end position="89"/>
    </location>
</feature>
<keyword evidence="3 8" id="KW-0812">Transmembrane</keyword>
<dbReference type="InterPro" id="IPR000326">
    <property type="entry name" value="PAP2/HPO"/>
</dbReference>
<keyword evidence="4" id="KW-0378">Hydrolase</keyword>
<sequence>MAGLTTGGPNVDVSLLYQVNGAARRAPAWLDTAVSLAGEYGILLALVLLVLWCWRGARRQDETTAVESFTALVWAPLAAGLALLVNVPLREFVGRQRPFRQHEGLQVLDPGWGVGLANTEYSFVSGHTTVAMALGVGLFVANRKFGILGIGLALVEGLCRVYMGLHYPTDVIGALALGTAVVLVLAPLALAVLNPLVRAVADSPRFGGLVRAGDRARPQPVGLAAQPKNPPAGRRTQDNDLAA</sequence>
<keyword evidence="6 8" id="KW-0472">Membrane</keyword>
<dbReference type="PANTHER" id="PTHR14969:SF62">
    <property type="entry name" value="DECAPRENYLPHOSPHORYL-5-PHOSPHORIBOSE PHOSPHATASE RV3807C-RELATED"/>
    <property type="match status" value="1"/>
</dbReference>
<evidence type="ECO:0000256" key="2">
    <source>
        <dbReference type="ARBA" id="ARBA00022475"/>
    </source>
</evidence>
<dbReference type="PANTHER" id="PTHR14969">
    <property type="entry name" value="SPHINGOSINE-1-PHOSPHATE PHOSPHOHYDROLASE"/>
    <property type="match status" value="1"/>
</dbReference>
<keyword evidence="11" id="KW-1185">Reference proteome</keyword>
<evidence type="ECO:0000256" key="5">
    <source>
        <dbReference type="ARBA" id="ARBA00022989"/>
    </source>
</evidence>
<organism evidence="10 11">
    <name type="scientific">Streptomyces yangpuensis</name>
    <dbReference type="NCBI Taxonomy" id="1648182"/>
    <lineage>
        <taxon>Bacteria</taxon>
        <taxon>Bacillati</taxon>
        <taxon>Actinomycetota</taxon>
        <taxon>Actinomycetes</taxon>
        <taxon>Kitasatosporales</taxon>
        <taxon>Streptomycetaceae</taxon>
        <taxon>Streptomyces</taxon>
    </lineage>
</organism>
<proteinExistence type="predicted"/>
<evidence type="ECO:0000256" key="8">
    <source>
        <dbReference type="SAM" id="Phobius"/>
    </source>
</evidence>
<name>A0ABY5PWR8_9ACTN</name>
<dbReference type="InterPro" id="IPR036938">
    <property type="entry name" value="PAP2/HPO_sf"/>
</dbReference>
<keyword evidence="2" id="KW-1003">Cell membrane</keyword>
<feature type="transmembrane region" description="Helical" evidence="8">
    <location>
        <begin position="147"/>
        <end position="165"/>
    </location>
</feature>
<feature type="transmembrane region" description="Helical" evidence="8">
    <location>
        <begin position="40"/>
        <end position="57"/>
    </location>
</feature>
<feature type="domain" description="Phosphatidic acid phosphatase type 2/haloperoxidase" evidence="9">
    <location>
        <begin position="71"/>
        <end position="186"/>
    </location>
</feature>
<evidence type="ECO:0000256" key="1">
    <source>
        <dbReference type="ARBA" id="ARBA00004651"/>
    </source>
</evidence>
<dbReference type="GeneID" id="95574952"/>